<feature type="compositionally biased region" description="Polar residues" evidence="1">
    <location>
        <begin position="8"/>
        <end position="18"/>
    </location>
</feature>
<name>A0A0C9STW9_PAXIN</name>
<organism evidence="2 3">
    <name type="scientific">Paxillus involutus ATCC 200175</name>
    <dbReference type="NCBI Taxonomy" id="664439"/>
    <lineage>
        <taxon>Eukaryota</taxon>
        <taxon>Fungi</taxon>
        <taxon>Dikarya</taxon>
        <taxon>Basidiomycota</taxon>
        <taxon>Agaricomycotina</taxon>
        <taxon>Agaricomycetes</taxon>
        <taxon>Agaricomycetidae</taxon>
        <taxon>Boletales</taxon>
        <taxon>Paxilineae</taxon>
        <taxon>Paxillaceae</taxon>
        <taxon>Paxillus</taxon>
    </lineage>
</organism>
<reference evidence="3" key="2">
    <citation type="submission" date="2015-01" db="EMBL/GenBank/DDBJ databases">
        <title>Evolutionary Origins and Diversification of the Mycorrhizal Mutualists.</title>
        <authorList>
            <consortium name="DOE Joint Genome Institute"/>
            <consortium name="Mycorrhizal Genomics Consortium"/>
            <person name="Kohler A."/>
            <person name="Kuo A."/>
            <person name="Nagy L.G."/>
            <person name="Floudas D."/>
            <person name="Copeland A."/>
            <person name="Barry K.W."/>
            <person name="Cichocki N."/>
            <person name="Veneault-Fourrey C."/>
            <person name="LaButti K."/>
            <person name="Lindquist E.A."/>
            <person name="Lipzen A."/>
            <person name="Lundell T."/>
            <person name="Morin E."/>
            <person name="Murat C."/>
            <person name="Riley R."/>
            <person name="Ohm R."/>
            <person name="Sun H."/>
            <person name="Tunlid A."/>
            <person name="Henrissat B."/>
            <person name="Grigoriev I.V."/>
            <person name="Hibbett D.S."/>
            <person name="Martin F."/>
        </authorList>
    </citation>
    <scope>NUCLEOTIDE SEQUENCE [LARGE SCALE GENOMIC DNA]</scope>
    <source>
        <strain evidence="3">ATCC 200175</strain>
    </source>
</reference>
<evidence type="ECO:0000313" key="2">
    <source>
        <dbReference type="EMBL" id="KIJ05710.1"/>
    </source>
</evidence>
<sequence>MATDESADPSTIIPTSDPSRAGLSNHATFQRGFDTPIHRKSATTLPFSTFSCYRHTTMNLMGDEMQPHVTGPMPVLNWQYHRPQYRRLQ</sequence>
<reference evidence="2 3" key="1">
    <citation type="submission" date="2014-06" db="EMBL/GenBank/DDBJ databases">
        <authorList>
            <consortium name="DOE Joint Genome Institute"/>
            <person name="Kuo A."/>
            <person name="Kohler A."/>
            <person name="Nagy L.G."/>
            <person name="Floudas D."/>
            <person name="Copeland A."/>
            <person name="Barry K.W."/>
            <person name="Cichocki N."/>
            <person name="Veneault-Fourrey C."/>
            <person name="LaButti K."/>
            <person name="Lindquist E.A."/>
            <person name="Lipzen A."/>
            <person name="Lundell T."/>
            <person name="Morin E."/>
            <person name="Murat C."/>
            <person name="Sun H."/>
            <person name="Tunlid A."/>
            <person name="Henrissat B."/>
            <person name="Grigoriev I.V."/>
            <person name="Hibbett D.S."/>
            <person name="Martin F."/>
            <person name="Nordberg H.P."/>
            <person name="Cantor M.N."/>
            <person name="Hua S.X."/>
        </authorList>
    </citation>
    <scope>NUCLEOTIDE SEQUENCE [LARGE SCALE GENOMIC DNA]</scope>
    <source>
        <strain evidence="2 3">ATCC 200175</strain>
    </source>
</reference>
<dbReference type="AlphaFoldDB" id="A0A0C9STW9"/>
<evidence type="ECO:0000313" key="3">
    <source>
        <dbReference type="Proteomes" id="UP000053647"/>
    </source>
</evidence>
<dbReference type="EMBL" id="KN820769">
    <property type="protein sequence ID" value="KIJ05710.1"/>
    <property type="molecule type" value="Genomic_DNA"/>
</dbReference>
<evidence type="ECO:0000256" key="1">
    <source>
        <dbReference type="SAM" id="MobiDB-lite"/>
    </source>
</evidence>
<proteinExistence type="predicted"/>
<accession>A0A0C9STW9</accession>
<keyword evidence="3" id="KW-1185">Reference proteome</keyword>
<dbReference type="Proteomes" id="UP000053647">
    <property type="component" value="Unassembled WGS sequence"/>
</dbReference>
<dbReference type="HOGENOM" id="CLU_2455375_0_0_1"/>
<feature type="region of interest" description="Disordered" evidence="1">
    <location>
        <begin position="1"/>
        <end position="26"/>
    </location>
</feature>
<gene>
    <name evidence="2" type="ORF">PAXINDRAFT_21055</name>
</gene>
<protein>
    <submittedName>
        <fullName evidence="2">Unplaced genomic scaffold PAXINscaffold_1447, whole genome shotgun sequence</fullName>
    </submittedName>
</protein>